<keyword evidence="5" id="KW-1185">Reference proteome</keyword>
<organism evidence="4 5">
    <name type="scientific">Solanum stoloniferum</name>
    <dbReference type="NCBI Taxonomy" id="62892"/>
    <lineage>
        <taxon>Eukaryota</taxon>
        <taxon>Viridiplantae</taxon>
        <taxon>Streptophyta</taxon>
        <taxon>Embryophyta</taxon>
        <taxon>Tracheophyta</taxon>
        <taxon>Spermatophyta</taxon>
        <taxon>Magnoliopsida</taxon>
        <taxon>eudicotyledons</taxon>
        <taxon>Gunneridae</taxon>
        <taxon>Pentapetalae</taxon>
        <taxon>asterids</taxon>
        <taxon>lamiids</taxon>
        <taxon>Solanales</taxon>
        <taxon>Solanaceae</taxon>
        <taxon>Solanoideae</taxon>
        <taxon>Solaneae</taxon>
        <taxon>Solanum</taxon>
    </lineage>
</organism>
<dbReference type="PANTHER" id="PTHR23201:SF53">
    <property type="entry name" value="GIBBERELLIN-REGULATED PROTEIN 14"/>
    <property type="match status" value="1"/>
</dbReference>
<dbReference type="PRINTS" id="PR01217">
    <property type="entry name" value="PRICHEXTENSN"/>
</dbReference>
<feature type="region of interest" description="Disordered" evidence="2">
    <location>
        <begin position="37"/>
        <end position="87"/>
    </location>
</feature>
<feature type="chain" id="PRO_5044791740" description="Gibberellin-regulated protein 14" evidence="3">
    <location>
        <begin position="19"/>
        <end position="154"/>
    </location>
</feature>
<accession>A0ABD2QSU9</accession>
<reference evidence="4 5" key="1">
    <citation type="submission" date="2024-05" db="EMBL/GenBank/DDBJ databases">
        <title>De novo assembly of an allotetraploid wild potato.</title>
        <authorList>
            <person name="Hosaka A.J."/>
        </authorList>
    </citation>
    <scope>NUCLEOTIDE SEQUENCE [LARGE SCALE GENOMIC DNA]</scope>
    <source>
        <tissue evidence="4">Young leaves</tissue>
    </source>
</reference>
<dbReference type="Proteomes" id="UP001627284">
    <property type="component" value="Unassembled WGS sequence"/>
</dbReference>
<evidence type="ECO:0000256" key="2">
    <source>
        <dbReference type="SAM" id="MobiDB-lite"/>
    </source>
</evidence>
<evidence type="ECO:0000313" key="4">
    <source>
        <dbReference type="EMBL" id="KAL3322614.1"/>
    </source>
</evidence>
<keyword evidence="3" id="KW-0732">Signal</keyword>
<sequence length="154" mass="16229">MAPLLFFAFFLLIASTNGASPGAPGAFPPVNVSSPTPPVPMPPTTPYPPTQVITPPPPPQVKLPSPPPAVNLPPRPPSPPVPTPPVSPPKTTADCIPLCSVRCKLHSRKNVCLRACTTCCLRCKCVPPGQYGNRQKCGKCYANMTTRGGRLKCP</sequence>
<dbReference type="PANTHER" id="PTHR23201">
    <property type="entry name" value="EXTENSIN, PROLINE-RICH PROTEIN"/>
    <property type="match status" value="1"/>
</dbReference>
<evidence type="ECO:0000313" key="5">
    <source>
        <dbReference type="Proteomes" id="UP001627284"/>
    </source>
</evidence>
<dbReference type="AlphaFoldDB" id="A0ABD2QSU9"/>
<comment type="similarity">
    <text evidence="1">Belongs to the GASA family.</text>
</comment>
<dbReference type="EMBL" id="JBJKTR010000024">
    <property type="protein sequence ID" value="KAL3322614.1"/>
    <property type="molecule type" value="Genomic_DNA"/>
</dbReference>
<dbReference type="InterPro" id="IPR003854">
    <property type="entry name" value="GASA"/>
</dbReference>
<proteinExistence type="inferred from homology"/>
<protein>
    <recommendedName>
        <fullName evidence="6">Gibberellin-regulated protein 14</fullName>
    </recommendedName>
</protein>
<evidence type="ECO:0000256" key="1">
    <source>
        <dbReference type="ARBA" id="ARBA00010582"/>
    </source>
</evidence>
<gene>
    <name evidence="4" type="ORF">AABB24_039953</name>
</gene>
<dbReference type="Pfam" id="PF02704">
    <property type="entry name" value="GASA"/>
    <property type="match status" value="1"/>
</dbReference>
<comment type="caution">
    <text evidence="4">The sequence shown here is derived from an EMBL/GenBank/DDBJ whole genome shotgun (WGS) entry which is preliminary data.</text>
</comment>
<name>A0ABD2QSU9_9SOLN</name>
<evidence type="ECO:0000256" key="3">
    <source>
        <dbReference type="SAM" id="SignalP"/>
    </source>
</evidence>
<feature type="signal peptide" evidence="3">
    <location>
        <begin position="1"/>
        <end position="18"/>
    </location>
</feature>
<evidence type="ECO:0008006" key="6">
    <source>
        <dbReference type="Google" id="ProtNLM"/>
    </source>
</evidence>